<feature type="transmembrane region" description="Helical" evidence="6">
    <location>
        <begin position="445"/>
        <end position="466"/>
    </location>
</feature>
<evidence type="ECO:0000256" key="4">
    <source>
        <dbReference type="ARBA" id="ARBA00022989"/>
    </source>
</evidence>
<keyword evidence="4 6" id="KW-1133">Transmembrane helix</keyword>
<keyword evidence="5 6" id="KW-0472">Membrane</keyword>
<feature type="transmembrane region" description="Helical" evidence="6">
    <location>
        <begin position="232"/>
        <end position="250"/>
    </location>
</feature>
<dbReference type="HOGENOM" id="CLU_000960_28_2_6"/>
<protein>
    <submittedName>
        <fullName evidence="8">Antibiotic export protein</fullName>
    </submittedName>
</protein>
<proteinExistence type="predicted"/>
<evidence type="ECO:0000313" key="8">
    <source>
        <dbReference type="EMBL" id="AHM80846.1"/>
    </source>
</evidence>
<dbReference type="InterPro" id="IPR020846">
    <property type="entry name" value="MFS_dom"/>
</dbReference>
<dbReference type="PROSITE" id="PS50850">
    <property type="entry name" value="MFS"/>
    <property type="match status" value="1"/>
</dbReference>
<feature type="transmembrane region" description="Helical" evidence="6">
    <location>
        <begin position="144"/>
        <end position="164"/>
    </location>
</feature>
<dbReference type="PANTHER" id="PTHR42718:SF39">
    <property type="entry name" value="ACTINORHODIN TRANSPORTER-RELATED"/>
    <property type="match status" value="1"/>
</dbReference>
<evidence type="ECO:0000259" key="7">
    <source>
        <dbReference type="PROSITE" id="PS50850"/>
    </source>
</evidence>
<name>W8VHR4_KLEPN</name>
<dbReference type="PATRIC" id="fig|1420013.3.peg.3825"/>
<feature type="transmembrane region" description="Helical" evidence="6">
    <location>
        <begin position="342"/>
        <end position="364"/>
    </location>
</feature>
<reference evidence="8 9" key="1">
    <citation type="journal article" date="2014" name="Proc. Natl. Acad. Sci. U.S.A.">
        <title>Molecular dissection of the evolution of carbapenem-resistant multilocus sequence type 258 Klebsiella pneumoniae.</title>
        <authorList>
            <person name="Deleo F.R."/>
            <person name="Chen L."/>
            <person name="Porcella S.F."/>
            <person name="Martens C.A."/>
            <person name="Kobayashi S.D."/>
            <person name="Porter A.R."/>
            <person name="Chavda K.D."/>
            <person name="Jacobs M.R."/>
            <person name="Mathema B."/>
            <person name="Olsen R.J."/>
            <person name="Bonomo R.A."/>
            <person name="Musser J.M."/>
            <person name="Kreiswirth B.N."/>
        </authorList>
    </citation>
    <scope>NUCLEOTIDE SEQUENCE [LARGE SCALE GENOMIC DNA]</scope>
    <source>
        <strain evidence="8">30684/NJST258_2</strain>
    </source>
</reference>
<organism evidence="8 9">
    <name type="scientific">Klebsiella pneumoniae 30684/NJST258_2</name>
    <dbReference type="NCBI Taxonomy" id="1420013"/>
    <lineage>
        <taxon>Bacteria</taxon>
        <taxon>Pseudomonadati</taxon>
        <taxon>Pseudomonadota</taxon>
        <taxon>Gammaproteobacteria</taxon>
        <taxon>Enterobacterales</taxon>
        <taxon>Enterobacteriaceae</taxon>
        <taxon>Klebsiella/Raoultella group</taxon>
        <taxon>Klebsiella</taxon>
        <taxon>Klebsiella pneumoniae complex</taxon>
    </lineage>
</organism>
<dbReference type="GO" id="GO:0022857">
    <property type="term" value="F:transmembrane transporter activity"/>
    <property type="evidence" value="ECO:0007669"/>
    <property type="project" value="InterPro"/>
</dbReference>
<feature type="transmembrane region" description="Helical" evidence="6">
    <location>
        <begin position="47"/>
        <end position="70"/>
    </location>
</feature>
<dbReference type="GO" id="GO:0016020">
    <property type="term" value="C:membrane"/>
    <property type="evidence" value="ECO:0007669"/>
    <property type="project" value="UniProtKB-SubCell"/>
</dbReference>
<evidence type="ECO:0000256" key="5">
    <source>
        <dbReference type="ARBA" id="ARBA00023136"/>
    </source>
</evidence>
<dbReference type="SUPFAM" id="SSF103473">
    <property type="entry name" value="MFS general substrate transporter"/>
    <property type="match status" value="1"/>
</dbReference>
<dbReference type="EMBL" id="CP006918">
    <property type="protein sequence ID" value="AHM80846.1"/>
    <property type="molecule type" value="Genomic_DNA"/>
</dbReference>
<dbReference type="PANTHER" id="PTHR42718">
    <property type="entry name" value="MAJOR FACILITATOR SUPERFAMILY MULTIDRUG TRANSPORTER MFSC"/>
    <property type="match status" value="1"/>
</dbReference>
<evidence type="ECO:0000313" key="9">
    <source>
        <dbReference type="Proteomes" id="UP000019586"/>
    </source>
</evidence>
<dbReference type="AlphaFoldDB" id="W8VHR4"/>
<evidence type="ECO:0000256" key="2">
    <source>
        <dbReference type="ARBA" id="ARBA00022475"/>
    </source>
</evidence>
<dbReference type="Pfam" id="PF07690">
    <property type="entry name" value="MFS_1"/>
    <property type="match status" value="1"/>
</dbReference>
<feature type="transmembrane region" description="Helical" evidence="6">
    <location>
        <begin position="209"/>
        <end position="226"/>
    </location>
</feature>
<gene>
    <name evidence="8" type="ORF">KPNJ2_04066</name>
</gene>
<dbReference type="InterPro" id="IPR011701">
    <property type="entry name" value="MFS"/>
</dbReference>
<feature type="domain" description="Major facilitator superfamily (MFS) profile" evidence="7">
    <location>
        <begin position="16"/>
        <end position="472"/>
    </location>
</feature>
<dbReference type="InterPro" id="IPR036259">
    <property type="entry name" value="MFS_trans_sf"/>
</dbReference>
<dbReference type="Gene3D" id="1.20.1720.10">
    <property type="entry name" value="Multidrug resistance protein D"/>
    <property type="match status" value="2"/>
</dbReference>
<feature type="transmembrane region" description="Helical" evidence="6">
    <location>
        <begin position="82"/>
        <end position="108"/>
    </location>
</feature>
<feature type="transmembrane region" description="Helical" evidence="6">
    <location>
        <begin position="114"/>
        <end position="132"/>
    </location>
</feature>
<dbReference type="Proteomes" id="UP000019586">
    <property type="component" value="Chromosome"/>
</dbReference>
<dbReference type="CDD" id="cd17321">
    <property type="entry name" value="MFS_MMR_MDR_like"/>
    <property type="match status" value="1"/>
</dbReference>
<sequence>MENPMNTSAVSPGRAGLLLLLSGQMLPLIDTSITNVALDAITHTLAASATQLELIVALYGVAFAVCLAMGSKLGDNYGRRRLFMWGVALFGIASLLCGMANSIGALLAARTLQGAGAALIVPQILATLHVTLKGPAHARAISLYGGIGGIAFIVGQMGGGWLVSADIAGLGWRNAFFINVPICLLVLALSRRYVPETRRETPSRIDWQGTLYLALILCCLLFPMALGPELHWPLWLQLMLVAVLPLLFAMRQSALRQQQRGDHPLLPPRLLQLTSIRFGMAIALLFFGAWSGFMFCMALTMQEGLGMAPWQSGNSFIALGVAYFISALYAPRLIARYSMGRILLTGLAVQIAGLLLLCATFSRFGVATNALTLVPATALIGYGQALIVNSFYRIGMRDISASDAGAGSAILSTLQQATLGLGPAILGSLFLALARRGGGNYPQALIDFLLVEVAMMLLLGAIALWLRHHLNRQPATVAS</sequence>
<feature type="transmembrane region" description="Helical" evidence="6">
    <location>
        <begin position="370"/>
        <end position="392"/>
    </location>
</feature>
<feature type="transmembrane region" description="Helical" evidence="6">
    <location>
        <begin position="413"/>
        <end position="433"/>
    </location>
</feature>
<feature type="transmembrane region" description="Helical" evidence="6">
    <location>
        <begin position="278"/>
        <end position="301"/>
    </location>
</feature>
<evidence type="ECO:0000256" key="1">
    <source>
        <dbReference type="ARBA" id="ARBA00004141"/>
    </source>
</evidence>
<evidence type="ECO:0000256" key="6">
    <source>
        <dbReference type="SAM" id="Phobius"/>
    </source>
</evidence>
<keyword evidence="3 6" id="KW-0812">Transmembrane</keyword>
<feature type="transmembrane region" description="Helical" evidence="6">
    <location>
        <begin position="313"/>
        <end position="330"/>
    </location>
</feature>
<comment type="subcellular location">
    <subcellularLocation>
        <location evidence="1">Membrane</location>
        <topology evidence="1">Multi-pass membrane protein</topology>
    </subcellularLocation>
</comment>
<feature type="transmembrane region" description="Helical" evidence="6">
    <location>
        <begin position="170"/>
        <end position="189"/>
    </location>
</feature>
<keyword evidence="2" id="KW-1003">Cell membrane</keyword>
<evidence type="ECO:0000256" key="3">
    <source>
        <dbReference type="ARBA" id="ARBA00022692"/>
    </source>
</evidence>
<accession>W8VHR4</accession>
<dbReference type="KEGG" id="kps:KPNJ2_04066"/>